<keyword evidence="1" id="KW-0812">Transmembrane</keyword>
<proteinExistence type="predicted"/>
<keyword evidence="1" id="KW-0472">Membrane</keyword>
<accession>A0A8X8D7Y6</accession>
<name>A0A8X8D7Y6_POPTO</name>
<evidence type="ECO:0000313" key="2">
    <source>
        <dbReference type="EMBL" id="KAG6781689.1"/>
    </source>
</evidence>
<dbReference type="EMBL" id="JAAWWB010000006">
    <property type="protein sequence ID" value="KAG6781689.1"/>
    <property type="molecule type" value="Genomic_DNA"/>
</dbReference>
<feature type="transmembrane region" description="Helical" evidence="1">
    <location>
        <begin position="109"/>
        <end position="125"/>
    </location>
</feature>
<evidence type="ECO:0000256" key="1">
    <source>
        <dbReference type="SAM" id="Phobius"/>
    </source>
</evidence>
<organism evidence="2 3">
    <name type="scientific">Populus tomentosa</name>
    <name type="common">Chinese white poplar</name>
    <dbReference type="NCBI Taxonomy" id="118781"/>
    <lineage>
        <taxon>Eukaryota</taxon>
        <taxon>Viridiplantae</taxon>
        <taxon>Streptophyta</taxon>
        <taxon>Embryophyta</taxon>
        <taxon>Tracheophyta</taxon>
        <taxon>Spermatophyta</taxon>
        <taxon>Magnoliopsida</taxon>
        <taxon>eudicotyledons</taxon>
        <taxon>Gunneridae</taxon>
        <taxon>Pentapetalae</taxon>
        <taxon>rosids</taxon>
        <taxon>fabids</taxon>
        <taxon>Malpighiales</taxon>
        <taxon>Salicaceae</taxon>
        <taxon>Saliceae</taxon>
        <taxon>Populus</taxon>
    </lineage>
</organism>
<reference evidence="2" key="1">
    <citation type="journal article" date="2020" name="bioRxiv">
        <title>Hybrid origin of Populus tomentosa Carr. identified through genome sequencing and phylogenomic analysis.</title>
        <authorList>
            <person name="An X."/>
            <person name="Gao K."/>
            <person name="Chen Z."/>
            <person name="Li J."/>
            <person name="Yang X."/>
            <person name="Yang X."/>
            <person name="Zhou J."/>
            <person name="Guo T."/>
            <person name="Zhao T."/>
            <person name="Huang S."/>
            <person name="Miao D."/>
            <person name="Khan W.U."/>
            <person name="Rao P."/>
            <person name="Ye M."/>
            <person name="Lei B."/>
            <person name="Liao W."/>
            <person name="Wang J."/>
            <person name="Ji L."/>
            <person name="Li Y."/>
            <person name="Guo B."/>
            <person name="Mustafa N.S."/>
            <person name="Li S."/>
            <person name="Yun Q."/>
            <person name="Keller S.R."/>
            <person name="Mao J."/>
            <person name="Zhang R."/>
            <person name="Strauss S.H."/>
        </authorList>
    </citation>
    <scope>NUCLEOTIDE SEQUENCE</scope>
    <source>
        <strain evidence="2">GM15</strain>
        <tissue evidence="2">Leaf</tissue>
    </source>
</reference>
<protein>
    <submittedName>
        <fullName evidence="2">Uncharacterized protein</fullName>
    </submittedName>
</protein>
<comment type="caution">
    <text evidence="2">The sequence shown here is derived from an EMBL/GenBank/DDBJ whole genome shotgun (WGS) entry which is preliminary data.</text>
</comment>
<gene>
    <name evidence="2" type="ORF">POTOM_014601</name>
</gene>
<dbReference type="Proteomes" id="UP000886885">
    <property type="component" value="Chromosome 3D"/>
</dbReference>
<dbReference type="AlphaFoldDB" id="A0A8X8D7Y6"/>
<evidence type="ECO:0000313" key="3">
    <source>
        <dbReference type="Proteomes" id="UP000886885"/>
    </source>
</evidence>
<keyword evidence="1" id="KW-1133">Transmembrane helix</keyword>
<keyword evidence="3" id="KW-1185">Reference proteome</keyword>
<sequence length="166" mass="19024">MDRVLQDKILMPISVSIVMNKTQRTGEPGVKSGCEMPAESFLFSGTNSLDQTVLAHPIFVLLPHAFIVMYRKNVQFWVDPRDLYQYRSKSMNNISFLCWVTVTMERNLNLVYIVVGLVIAPFSVLEKERPPQKELNGIEWSLLTGKPLYRRFCLPASVIFLGKENL</sequence>